<dbReference type="PATRIC" id="fig|111780.3.peg.2516"/>
<feature type="signal peptide" evidence="2">
    <location>
        <begin position="1"/>
        <end position="21"/>
    </location>
</feature>
<dbReference type="STRING" id="111780.Sta7437_2416"/>
<evidence type="ECO:0000256" key="2">
    <source>
        <dbReference type="SAM" id="SignalP"/>
    </source>
</evidence>
<reference evidence="4" key="1">
    <citation type="journal article" date="2013" name="Proc. Natl. Acad. Sci. U.S.A.">
        <title>Improving the coverage of the cyanobacterial phylum using diversity-driven genome sequencing.</title>
        <authorList>
            <person name="Shih P.M."/>
            <person name="Wu D."/>
            <person name="Latifi A."/>
            <person name="Axen S.D."/>
            <person name="Fewer D.P."/>
            <person name="Talla E."/>
            <person name="Calteau A."/>
            <person name="Cai F."/>
            <person name="Tandeau de Marsac N."/>
            <person name="Rippka R."/>
            <person name="Herdman M."/>
            <person name="Sivonen K."/>
            <person name="Coursin T."/>
            <person name="Laurent T."/>
            <person name="Goodwin L."/>
            <person name="Nolan M."/>
            <person name="Davenport K.W."/>
            <person name="Han C.S."/>
            <person name="Rubin E.M."/>
            <person name="Eisen J.A."/>
            <person name="Woyke T."/>
            <person name="Gugger M."/>
            <person name="Kerfeld C.A."/>
        </authorList>
    </citation>
    <scope>NUCLEOTIDE SEQUENCE [LARGE SCALE GENOMIC DNA]</scope>
    <source>
        <strain evidence="4">ATCC 29371 / PCC 7437</strain>
    </source>
</reference>
<organism evidence="3 4">
    <name type="scientific">Stanieria cyanosphaera (strain ATCC 29371 / PCC 7437)</name>
    <dbReference type="NCBI Taxonomy" id="111780"/>
    <lineage>
        <taxon>Bacteria</taxon>
        <taxon>Bacillati</taxon>
        <taxon>Cyanobacteriota</taxon>
        <taxon>Cyanophyceae</taxon>
        <taxon>Pleurocapsales</taxon>
        <taxon>Dermocarpellaceae</taxon>
        <taxon>Stanieria</taxon>
    </lineage>
</organism>
<proteinExistence type="predicted"/>
<accession>K9XTM9</accession>
<dbReference type="EMBL" id="CP003653">
    <property type="protein sequence ID" value="AFZ35955.1"/>
    <property type="molecule type" value="Genomic_DNA"/>
</dbReference>
<feature type="compositionally biased region" description="Polar residues" evidence="1">
    <location>
        <begin position="333"/>
        <end position="342"/>
    </location>
</feature>
<dbReference type="Proteomes" id="UP000010473">
    <property type="component" value="Chromosome"/>
</dbReference>
<keyword evidence="4" id="KW-1185">Reference proteome</keyword>
<evidence type="ECO:0000256" key="1">
    <source>
        <dbReference type="SAM" id="MobiDB-lite"/>
    </source>
</evidence>
<dbReference type="RefSeq" id="WP_015193623.1">
    <property type="nucleotide sequence ID" value="NC_019748.1"/>
</dbReference>
<feature type="region of interest" description="Disordered" evidence="1">
    <location>
        <begin position="328"/>
        <end position="368"/>
    </location>
</feature>
<evidence type="ECO:0000313" key="3">
    <source>
        <dbReference type="EMBL" id="AFZ35955.1"/>
    </source>
</evidence>
<sequence length="368" mass="41122">MKTIFVYLLLISLTWNLFGCGADNSGEVASGNSWQLNSPSSPVGLLEKTTSKFTSGGKLSESAPPQTIQELNQNFEKFYPQVAILSPTSEEIFDEATIEVKLQVKNFPIFKDEQLAMGPHLNLIVDNEPSRLIYDLNEAIVLENLAPGTHTIRIFAARPWGESFKNQEAYAQTSFHVLTKTNNNRPDPTLPLLTYSLPTGKYSAEPILLDFYLTNAPLHLVAQENLNDDIKDWQIRVTVNGESFLLDQWQPIYLQGFKRGSNWVQLELIDEDGKNIENAFNNTVRLVTYDPSELDTLAKLIKGKISATEARGIVEPGYQAKSNQIPEVKDTIVPSNTENPQEQLEAKTESKTVESLEETESTSALEVN</sequence>
<gene>
    <name evidence="3" type="ordered locus">Sta7437_2416</name>
</gene>
<name>K9XTM9_STAC7</name>
<evidence type="ECO:0008006" key="5">
    <source>
        <dbReference type="Google" id="ProtNLM"/>
    </source>
</evidence>
<keyword evidence="2" id="KW-0732">Signal</keyword>
<dbReference type="HOGENOM" id="CLU_021297_0_0_3"/>
<feature type="compositionally biased region" description="Basic and acidic residues" evidence="1">
    <location>
        <begin position="344"/>
        <end position="354"/>
    </location>
</feature>
<protein>
    <recommendedName>
        <fullName evidence="5">FHA domain containing protein</fullName>
    </recommendedName>
</protein>
<dbReference type="eggNOG" id="COG5373">
    <property type="taxonomic scope" value="Bacteria"/>
</dbReference>
<feature type="chain" id="PRO_5003938028" description="FHA domain containing protein" evidence="2">
    <location>
        <begin position="22"/>
        <end position="368"/>
    </location>
</feature>
<dbReference type="OrthoDB" id="421804at2"/>
<dbReference type="KEGG" id="scs:Sta7437_2416"/>
<evidence type="ECO:0000313" key="4">
    <source>
        <dbReference type="Proteomes" id="UP000010473"/>
    </source>
</evidence>
<dbReference type="AlphaFoldDB" id="K9XTM9"/>